<feature type="domain" description="4-oxalocrotonate tautomerase-like" evidence="3">
    <location>
        <begin position="16"/>
        <end position="73"/>
    </location>
</feature>
<dbReference type="NCBIfam" id="NF002571">
    <property type="entry name" value="PRK02220.1"/>
    <property type="match status" value="1"/>
</dbReference>
<dbReference type="NCBIfam" id="NF002622">
    <property type="entry name" value="PRK02289.1"/>
    <property type="match status" value="1"/>
</dbReference>
<sequence>MQKYYQTRKEVTKIMPFVRVELFEGRTQEQKNQLARDITEAVLKNTTAPKSAIHVFINDMKEGTYFPEGEMKKVD</sequence>
<dbReference type="Gene3D" id="3.30.429.10">
    <property type="entry name" value="Macrophage Migration Inhibitory Factor"/>
    <property type="match status" value="1"/>
</dbReference>
<evidence type="ECO:0000313" key="5">
    <source>
        <dbReference type="Proteomes" id="UP000480303"/>
    </source>
</evidence>
<dbReference type="AlphaFoldDB" id="A0A6A0BCT4"/>
<evidence type="ECO:0000256" key="1">
    <source>
        <dbReference type="ARBA" id="ARBA00006723"/>
    </source>
</evidence>
<comment type="caution">
    <text evidence="4">The sequence shown here is derived from an EMBL/GenBank/DDBJ whole genome shotgun (WGS) entry which is preliminary data.</text>
</comment>
<proteinExistence type="inferred from homology"/>
<dbReference type="PANTHER" id="PTHR35530:SF1">
    <property type="entry name" value="2-HYDROXYMUCONATE TAUTOMERASE"/>
    <property type="match status" value="1"/>
</dbReference>
<comment type="similarity">
    <text evidence="1">Belongs to the 4-oxalocrotonate tautomerase family.</text>
</comment>
<dbReference type="InterPro" id="IPR014347">
    <property type="entry name" value="Tautomerase/MIF_sf"/>
</dbReference>
<dbReference type="SUPFAM" id="SSF55331">
    <property type="entry name" value="Tautomerase/MIF"/>
    <property type="match status" value="1"/>
</dbReference>
<protein>
    <submittedName>
        <fullName evidence="4">4-oxalocrotonate tautomerase</fullName>
    </submittedName>
</protein>
<gene>
    <name evidence="4" type="ORF">Hs30E_01780</name>
</gene>
<evidence type="ECO:0000259" key="3">
    <source>
        <dbReference type="Pfam" id="PF01361"/>
    </source>
</evidence>
<evidence type="ECO:0000313" key="4">
    <source>
        <dbReference type="EMBL" id="GFH41627.1"/>
    </source>
</evidence>
<dbReference type="GO" id="GO:0016853">
    <property type="term" value="F:isomerase activity"/>
    <property type="evidence" value="ECO:0007669"/>
    <property type="project" value="UniProtKB-KW"/>
</dbReference>
<dbReference type="EMBL" id="BLLI01000003">
    <property type="protein sequence ID" value="GFH41627.1"/>
    <property type="molecule type" value="Genomic_DNA"/>
</dbReference>
<keyword evidence="2" id="KW-0413">Isomerase</keyword>
<name>A0A6A0BCT4_9LACT</name>
<organism evidence="4 5">
    <name type="scientific">Pseudolactococcus hodotermopsidis</name>
    <dbReference type="NCBI Taxonomy" id="2709157"/>
    <lineage>
        <taxon>Bacteria</taxon>
        <taxon>Bacillati</taxon>
        <taxon>Bacillota</taxon>
        <taxon>Bacilli</taxon>
        <taxon>Lactobacillales</taxon>
        <taxon>Streptococcaceae</taxon>
        <taxon>Pseudolactococcus</taxon>
    </lineage>
</organism>
<dbReference type="InterPro" id="IPR004370">
    <property type="entry name" value="4-OT-like_dom"/>
</dbReference>
<dbReference type="PANTHER" id="PTHR35530">
    <property type="entry name" value="TAUTOMERASE-RELATED"/>
    <property type="match status" value="1"/>
</dbReference>
<dbReference type="Proteomes" id="UP000480303">
    <property type="component" value="Unassembled WGS sequence"/>
</dbReference>
<reference evidence="4 5" key="1">
    <citation type="submission" date="2020-02" db="EMBL/GenBank/DDBJ databases">
        <title>Draft genome sequence of Lactococcus sp. Hs30E4-3.</title>
        <authorList>
            <person name="Noda S."/>
            <person name="Yuki M."/>
            <person name="Ohkuma M."/>
        </authorList>
    </citation>
    <scope>NUCLEOTIDE SEQUENCE [LARGE SCALE GENOMIC DNA]</scope>
    <source>
        <strain evidence="4 5">Hs30E4-3</strain>
    </source>
</reference>
<accession>A0A6A0BCT4</accession>
<dbReference type="Pfam" id="PF01361">
    <property type="entry name" value="Tautomerase"/>
    <property type="match status" value="1"/>
</dbReference>
<evidence type="ECO:0000256" key="2">
    <source>
        <dbReference type="ARBA" id="ARBA00023235"/>
    </source>
</evidence>
<keyword evidence="5" id="KW-1185">Reference proteome</keyword>